<evidence type="ECO:0000256" key="8">
    <source>
        <dbReference type="PIRSR" id="PIRSR625705-1"/>
    </source>
</evidence>
<dbReference type="PANTHER" id="PTHR22600">
    <property type="entry name" value="BETA-HEXOSAMINIDASE"/>
    <property type="match status" value="1"/>
</dbReference>
<dbReference type="InterPro" id="IPR004866">
    <property type="entry name" value="CHB/HEX_N_dom"/>
</dbReference>
<dbReference type="InterPro" id="IPR015882">
    <property type="entry name" value="HEX_bac_N"/>
</dbReference>
<dbReference type="SMART" id="SM01081">
    <property type="entry name" value="CHB_HEX"/>
    <property type="match status" value="2"/>
</dbReference>
<evidence type="ECO:0000256" key="5">
    <source>
        <dbReference type="ARBA" id="ARBA00023295"/>
    </source>
</evidence>
<protein>
    <recommendedName>
        <fullName evidence="3">beta-N-acetylhexosaminidase</fullName>
        <ecNumber evidence="3">3.2.1.52</ecNumber>
    </recommendedName>
    <alternativeName>
        <fullName evidence="6">Beta-N-acetylhexosaminidase</fullName>
    </alternativeName>
    <alternativeName>
        <fullName evidence="7">N-acetyl-beta-glucosaminidase</fullName>
    </alternativeName>
</protein>
<dbReference type="GO" id="GO:0004563">
    <property type="term" value="F:beta-N-acetylhexosaminidase activity"/>
    <property type="evidence" value="ECO:0007669"/>
    <property type="project" value="UniProtKB-EC"/>
</dbReference>
<dbReference type="InterPro" id="IPR004867">
    <property type="entry name" value="CHB_C_dom"/>
</dbReference>
<dbReference type="GO" id="GO:0030203">
    <property type="term" value="P:glycosaminoglycan metabolic process"/>
    <property type="evidence" value="ECO:0007669"/>
    <property type="project" value="TreeGrafter"/>
</dbReference>
<evidence type="ECO:0000256" key="7">
    <source>
        <dbReference type="ARBA" id="ARBA00033000"/>
    </source>
</evidence>
<gene>
    <name evidence="11" type="ORF">LSH36_177g04133</name>
</gene>
<evidence type="ECO:0000256" key="6">
    <source>
        <dbReference type="ARBA" id="ARBA00030512"/>
    </source>
</evidence>
<evidence type="ECO:0000313" key="12">
    <source>
        <dbReference type="Proteomes" id="UP001208570"/>
    </source>
</evidence>
<keyword evidence="5" id="KW-0326">Glycosidase</keyword>
<dbReference type="Pfam" id="PF02838">
    <property type="entry name" value="Glyco_hydro_20b"/>
    <property type="match status" value="2"/>
</dbReference>
<keyword evidence="4" id="KW-0378">Hydrolase</keyword>
<comment type="similarity">
    <text evidence="2">Belongs to the glycosyl hydrolase 20 family.</text>
</comment>
<dbReference type="Gene3D" id="3.30.379.10">
    <property type="entry name" value="Chitobiase/beta-hexosaminidase domain 2-like"/>
    <property type="match status" value="2"/>
</dbReference>
<dbReference type="SUPFAM" id="SSF81296">
    <property type="entry name" value="E set domains"/>
    <property type="match status" value="2"/>
</dbReference>
<proteinExistence type="inferred from homology"/>
<dbReference type="SUPFAM" id="SSF55545">
    <property type="entry name" value="beta-N-acetylhexosaminidase-like domain"/>
    <property type="match status" value="2"/>
</dbReference>
<keyword evidence="12" id="KW-1185">Reference proteome</keyword>
<organism evidence="11 12">
    <name type="scientific">Paralvinella palmiformis</name>
    <dbReference type="NCBI Taxonomy" id="53620"/>
    <lineage>
        <taxon>Eukaryota</taxon>
        <taxon>Metazoa</taxon>
        <taxon>Spiralia</taxon>
        <taxon>Lophotrochozoa</taxon>
        <taxon>Annelida</taxon>
        <taxon>Polychaeta</taxon>
        <taxon>Sedentaria</taxon>
        <taxon>Canalipalpata</taxon>
        <taxon>Terebellida</taxon>
        <taxon>Terebelliformia</taxon>
        <taxon>Alvinellidae</taxon>
        <taxon>Paralvinella</taxon>
    </lineage>
</organism>
<dbReference type="SUPFAM" id="SSF51445">
    <property type="entry name" value="(Trans)glycosidases"/>
    <property type="match status" value="2"/>
</dbReference>
<evidence type="ECO:0000256" key="4">
    <source>
        <dbReference type="ARBA" id="ARBA00022801"/>
    </source>
</evidence>
<dbReference type="PRINTS" id="PR00738">
    <property type="entry name" value="GLHYDRLASE20"/>
</dbReference>
<evidence type="ECO:0000256" key="3">
    <source>
        <dbReference type="ARBA" id="ARBA00012663"/>
    </source>
</evidence>
<accession>A0AAD9JS13</accession>
<dbReference type="InterPro" id="IPR029018">
    <property type="entry name" value="Hex-like_dom2"/>
</dbReference>
<dbReference type="SUPFAM" id="SSF49384">
    <property type="entry name" value="Carbohydrate-binding domain"/>
    <property type="match status" value="2"/>
</dbReference>
<evidence type="ECO:0000256" key="1">
    <source>
        <dbReference type="ARBA" id="ARBA00001231"/>
    </source>
</evidence>
<evidence type="ECO:0000313" key="11">
    <source>
        <dbReference type="EMBL" id="KAK2158114.1"/>
    </source>
</evidence>
<dbReference type="GO" id="GO:0005975">
    <property type="term" value="P:carbohydrate metabolic process"/>
    <property type="evidence" value="ECO:0007669"/>
    <property type="project" value="InterPro"/>
</dbReference>
<dbReference type="Gene3D" id="2.60.40.10">
    <property type="entry name" value="Immunoglobulins"/>
    <property type="match status" value="1"/>
</dbReference>
<reference evidence="11" key="1">
    <citation type="journal article" date="2023" name="Mol. Biol. Evol.">
        <title>Third-Generation Sequencing Reveals the Adaptive Role of the Epigenome in Three Deep-Sea Polychaetes.</title>
        <authorList>
            <person name="Perez M."/>
            <person name="Aroh O."/>
            <person name="Sun Y."/>
            <person name="Lan Y."/>
            <person name="Juniper S.K."/>
            <person name="Young C.R."/>
            <person name="Angers B."/>
            <person name="Qian P.Y."/>
        </authorList>
    </citation>
    <scope>NUCLEOTIDE SEQUENCE</scope>
    <source>
        <strain evidence="11">P08H-3</strain>
    </source>
</reference>
<dbReference type="InterPro" id="IPR008965">
    <property type="entry name" value="CBM2/CBM3_carb-bd_dom_sf"/>
</dbReference>
<comment type="caution">
    <text evidence="11">The sequence shown here is derived from an EMBL/GenBank/DDBJ whole genome shotgun (WGS) entry which is preliminary data.</text>
</comment>
<dbReference type="InterPro" id="IPR012291">
    <property type="entry name" value="CBM2_carb-bd_dom_sf"/>
</dbReference>
<dbReference type="EC" id="3.2.1.52" evidence="3"/>
<name>A0AAD9JS13_9ANNE</name>
<dbReference type="InterPro" id="IPR014756">
    <property type="entry name" value="Ig_E-set"/>
</dbReference>
<feature type="domain" description="Chitobiase/beta-hexosaminidases N-terminal" evidence="10">
    <location>
        <begin position="1"/>
        <end position="160"/>
    </location>
</feature>
<dbReference type="GO" id="GO:0016020">
    <property type="term" value="C:membrane"/>
    <property type="evidence" value="ECO:0007669"/>
    <property type="project" value="TreeGrafter"/>
</dbReference>
<evidence type="ECO:0000256" key="9">
    <source>
        <dbReference type="SAM" id="Phobius"/>
    </source>
</evidence>
<comment type="catalytic activity">
    <reaction evidence="1">
        <text>Hydrolysis of terminal non-reducing N-acetyl-D-hexosamine residues in N-acetyl-beta-D-hexosaminides.</text>
        <dbReference type="EC" id="3.2.1.52"/>
    </reaction>
</comment>
<keyword evidence="9" id="KW-1133">Transmembrane helix</keyword>
<dbReference type="Proteomes" id="UP001208570">
    <property type="component" value="Unassembled WGS sequence"/>
</dbReference>
<dbReference type="InterPro" id="IPR017853">
    <property type="entry name" value="GH"/>
</dbReference>
<dbReference type="GO" id="GO:0030247">
    <property type="term" value="F:polysaccharide binding"/>
    <property type="evidence" value="ECO:0007669"/>
    <property type="project" value="InterPro"/>
</dbReference>
<dbReference type="EMBL" id="JAODUP010000177">
    <property type="protein sequence ID" value="KAK2158114.1"/>
    <property type="molecule type" value="Genomic_DNA"/>
</dbReference>
<dbReference type="Pfam" id="PF03173">
    <property type="entry name" value="CHB_HEX"/>
    <property type="match status" value="2"/>
</dbReference>
<feature type="active site" description="Proton donor" evidence="8">
    <location>
        <position position="499"/>
    </location>
</feature>
<evidence type="ECO:0000259" key="10">
    <source>
        <dbReference type="SMART" id="SM01081"/>
    </source>
</evidence>
<evidence type="ECO:0000256" key="2">
    <source>
        <dbReference type="ARBA" id="ARBA00006285"/>
    </source>
</evidence>
<dbReference type="PANTHER" id="PTHR22600:SF57">
    <property type="entry name" value="BETA-N-ACETYLHEXOSAMINIDASE"/>
    <property type="match status" value="1"/>
</dbReference>
<dbReference type="Gene3D" id="3.20.20.80">
    <property type="entry name" value="Glycosidases"/>
    <property type="match status" value="2"/>
</dbReference>
<feature type="domain" description="Chitobiase/beta-hexosaminidases N-terminal" evidence="10">
    <location>
        <begin position="852"/>
        <end position="1010"/>
    </location>
</feature>
<dbReference type="InterPro" id="IPR015883">
    <property type="entry name" value="Glyco_hydro_20_cat"/>
</dbReference>
<keyword evidence="9" id="KW-0472">Membrane</keyword>
<dbReference type="InterPro" id="IPR013783">
    <property type="entry name" value="Ig-like_fold"/>
</dbReference>
<feature type="transmembrane region" description="Helical" evidence="9">
    <location>
        <begin position="1638"/>
        <end position="1656"/>
    </location>
</feature>
<dbReference type="Gene3D" id="2.60.40.290">
    <property type="match status" value="2"/>
</dbReference>
<dbReference type="InterPro" id="IPR025705">
    <property type="entry name" value="Beta_hexosaminidase_sua/sub"/>
</dbReference>
<sequence length="1658" mass="188283">MKLRYEVVDNFVDPKTFKAKITLTNTGPDILPGNILNWSLYFSHSSLIEPDSINPNGTALRRTGLWIYHVNGYLNKIVPTASFPGIPSNNSLEIPFRASGVSVARTDVMPNWYLVAPNTKPRTIDSTSGDMLDFVGAFDTERKYKRQPSDRYSPYTVNDRFNLWQYSGESGVKQIIPTPFTENLDISRRMRLDKETWLVVTAKDELLSEGKFLADKLQTVSVKKNQTSNSRYIMLDLDASLADPESYTMVSNYDRQTITIKGSDNAGVFYGIQTVLSLASLDGTVPHGEVTDHPRFEYRGMHIDVARNFRTVEDIKKLLEVMAMYKMNKFHIHLCDDEGWRLEVPDLPELTEMASRRCHDEAGEDCLMPQLGSPPGIGGNHGSGYYTVNQYQDILQYAKDRHIQVIPEFDMPGHSHASIKAMELRYKKYKDYNLAAAEEYLLSDPEDTSEYLTQQNFNDDAINPCLDSSYKFVELIVSHIKDIHSPIQPLKIYHFGGDEVADGAWMKSPACRGRAPSTSQLKEEFVLKLAEIVGKAGLELAGWEDGYGKHEGSTVVPMDINQLPVTKAYAYFWDNVWEWGKGNRAYDSANANYKVILSHATNMYFDHPYEPDPDDRGYYWATRAIDTKRTFSYIAENVYDNIETGLMGNKITKSEICSKFSCTELQPGKEQNIIGMQGQIWTEVTRTLENFEYMIFPRMLALAERAWHKASWESISDVTRRNQARDADWQAFSNALGSRELARLDELGIMYAIRPPGARLVKSTNELEALAEFPGLPIWYSVDKGATWSQHKTGVVLRSEALCRNPELQIITKSSDNRRQSRIGILNVADGCSSSGVATPEQKLIDSMGVFMKVRYDVVDNFANPDTFDAKITLTNTGPDIPPGNDIAWSLYFTHSSLIEPGRIHPDGAALVGTGLKVFNINGYLNKIVPTDTFPGILHNRKLEIQFRASGFSVARTDVMPNWYLLAPNAKPRIVDSTSGNSLDFVGDFITESQYKRQPTDLYNPYTATDRFQLFTNTGINNTKQIIPTPYSQKLDLRRTLHLRMGDWFVICGNDALMPEAQYLADKLKMTILKITNAPARRFIKLDFDGMTQMPESYTMVSDYDSQTITVQGSDNAAVFYGIQTILSLASLDGTVPDGRVIDQPRFEYRGMHIDVSRNFRTVNDIKKLLEAMAMYKMNKFHIHLTDDEGWRLEVPDLPELTEFASQRCNDQTGKQCMMPQLGSPPTLGDNPANGFYTVRDYQEILKYANDRHIQVIPEFDMPGHSHASIKAMQLRYQRHKNRNMALAKEYLLSDPEDTSEYLTQQNFNDDAINPCLDSSYKFVERIVSHIKDIHSNIQPLKIYHFGGDEVADGAWMKSPACRGRANSTSRLKEEFVLKLAEIVGKAGLELAGWEDGYGKHEGSRVVPMDINQLPVTKAYGYFWDNVWEWGKGNRAYDSANANYKVILSHATNMYFDHPYEPDPEDRGYYWATRAIDTKRTFSYMPDSVYENIDIGLMGNPITKSEICARFPCTDLEIGKEKNIIGMQGQIWTEVTRTVENFEYMIFPRMLALAERAWHKASWENTADVIKRNTEKDNDWEEFANALGSKELARLDELGIMYALRPPGARSTDEQRESRVVTLNAFGRCVSSSDVLRVSYLTLLSHFIIITIGVFLHY</sequence>
<keyword evidence="9" id="KW-0812">Transmembrane</keyword>
<dbReference type="Pfam" id="PF00728">
    <property type="entry name" value="Glyco_hydro_20"/>
    <property type="match status" value="2"/>
</dbReference>
<dbReference type="Pfam" id="PF03174">
    <property type="entry name" value="CHB_HEX_C"/>
    <property type="match status" value="1"/>
</dbReference>